<sequence>MEDWQAETIYSANRGYDSIFVAGTGYGKSLVFHGLAVLNKKKVNIVISPLKALERDQVAEAKLKDLKAEMINEHTVCPEMWANLRQGKAQLYYVSPEMVLSPAFCSLWRDASFRKRIHAVIVDEAHCIAEWGDGFRSEYGSLSKLRSFIGQEIPVIACTATCTSETFDVIWSSLTFGFRPFWGIDVGCTRENLTYIIRKLENTKNPVLDALSLLPQTIPPHAAKDILPKCLFYFETVGNCTSAVETLRKILPAHLRDQVQSFVGLTSEAAKERLWEKFRAGEIKILCATEAAGMGCNVSDVQFVALFCAPRSLSVLVQRWGRGARNRSISATCFLFVQAWAFHPKEVYKSGKRKGKPAEPKSYAASRAKLDPALEELINLESGERK</sequence>
<organism evidence="1 2">
    <name type="scientific">Pluteus cervinus</name>
    <dbReference type="NCBI Taxonomy" id="181527"/>
    <lineage>
        <taxon>Eukaryota</taxon>
        <taxon>Fungi</taxon>
        <taxon>Dikarya</taxon>
        <taxon>Basidiomycota</taxon>
        <taxon>Agaricomycotina</taxon>
        <taxon>Agaricomycetes</taxon>
        <taxon>Agaricomycetidae</taxon>
        <taxon>Agaricales</taxon>
        <taxon>Pluteineae</taxon>
        <taxon>Pluteaceae</taxon>
        <taxon>Pluteus</taxon>
    </lineage>
</organism>
<reference evidence="1 2" key="1">
    <citation type="journal article" date="2019" name="Nat. Ecol. Evol.">
        <title>Megaphylogeny resolves global patterns of mushroom evolution.</title>
        <authorList>
            <person name="Varga T."/>
            <person name="Krizsan K."/>
            <person name="Foldi C."/>
            <person name="Dima B."/>
            <person name="Sanchez-Garcia M."/>
            <person name="Sanchez-Ramirez S."/>
            <person name="Szollosi G.J."/>
            <person name="Szarkandi J.G."/>
            <person name="Papp V."/>
            <person name="Albert L."/>
            <person name="Andreopoulos W."/>
            <person name="Angelini C."/>
            <person name="Antonin V."/>
            <person name="Barry K.W."/>
            <person name="Bougher N.L."/>
            <person name="Buchanan P."/>
            <person name="Buyck B."/>
            <person name="Bense V."/>
            <person name="Catcheside P."/>
            <person name="Chovatia M."/>
            <person name="Cooper J."/>
            <person name="Damon W."/>
            <person name="Desjardin D."/>
            <person name="Finy P."/>
            <person name="Geml J."/>
            <person name="Haridas S."/>
            <person name="Hughes K."/>
            <person name="Justo A."/>
            <person name="Karasinski D."/>
            <person name="Kautmanova I."/>
            <person name="Kiss B."/>
            <person name="Kocsube S."/>
            <person name="Kotiranta H."/>
            <person name="LaButti K.M."/>
            <person name="Lechner B.E."/>
            <person name="Liimatainen K."/>
            <person name="Lipzen A."/>
            <person name="Lukacs Z."/>
            <person name="Mihaltcheva S."/>
            <person name="Morgado L.N."/>
            <person name="Niskanen T."/>
            <person name="Noordeloos M.E."/>
            <person name="Ohm R.A."/>
            <person name="Ortiz-Santana B."/>
            <person name="Ovrebo C."/>
            <person name="Racz N."/>
            <person name="Riley R."/>
            <person name="Savchenko A."/>
            <person name="Shiryaev A."/>
            <person name="Soop K."/>
            <person name="Spirin V."/>
            <person name="Szebenyi C."/>
            <person name="Tomsovsky M."/>
            <person name="Tulloss R.E."/>
            <person name="Uehling J."/>
            <person name="Grigoriev I.V."/>
            <person name="Vagvolgyi C."/>
            <person name="Papp T."/>
            <person name="Martin F.M."/>
            <person name="Miettinen O."/>
            <person name="Hibbett D.S."/>
            <person name="Nagy L.G."/>
        </authorList>
    </citation>
    <scope>NUCLEOTIDE SEQUENCE [LARGE SCALE GENOMIC DNA]</scope>
    <source>
        <strain evidence="1 2">NL-1719</strain>
    </source>
</reference>
<evidence type="ECO:0000313" key="1">
    <source>
        <dbReference type="EMBL" id="TFK58811.1"/>
    </source>
</evidence>
<dbReference type="Proteomes" id="UP000308600">
    <property type="component" value="Unassembled WGS sequence"/>
</dbReference>
<protein>
    <submittedName>
        <fullName evidence="1">P-loop containing nucleoside triphosphate hydrolase protein</fullName>
    </submittedName>
</protein>
<keyword evidence="2" id="KW-1185">Reference proteome</keyword>
<evidence type="ECO:0000313" key="2">
    <source>
        <dbReference type="Proteomes" id="UP000308600"/>
    </source>
</evidence>
<name>A0ACD2ZZS6_9AGAR</name>
<accession>A0ACD2ZZS6</accession>
<dbReference type="EMBL" id="ML209186">
    <property type="protein sequence ID" value="TFK58811.1"/>
    <property type="molecule type" value="Genomic_DNA"/>
</dbReference>
<proteinExistence type="predicted"/>
<gene>
    <name evidence="1" type="ORF">BDN72DRAFT_781555</name>
</gene>
<keyword evidence="1" id="KW-0378">Hydrolase</keyword>